<dbReference type="InterPro" id="IPR005325">
    <property type="entry name" value="DUF308_memb"/>
</dbReference>
<dbReference type="STRING" id="2017.SAMN05444320_106540"/>
<feature type="transmembrane region" description="Helical" evidence="1">
    <location>
        <begin position="128"/>
        <end position="146"/>
    </location>
</feature>
<keyword evidence="1" id="KW-0812">Transmembrane</keyword>
<dbReference type="Pfam" id="PF03729">
    <property type="entry name" value="DUF308"/>
    <property type="match status" value="1"/>
</dbReference>
<dbReference type="PANTHER" id="PTHR34989:SF1">
    <property type="entry name" value="PROTEIN HDED"/>
    <property type="match status" value="1"/>
</dbReference>
<dbReference type="RefSeq" id="WP_234995823.1">
    <property type="nucleotide sequence ID" value="NZ_FQVN01000006.1"/>
</dbReference>
<keyword evidence="3" id="KW-1185">Reference proteome</keyword>
<evidence type="ECO:0000313" key="2">
    <source>
        <dbReference type="EMBL" id="SHG14695.1"/>
    </source>
</evidence>
<evidence type="ECO:0000256" key="1">
    <source>
        <dbReference type="SAM" id="Phobius"/>
    </source>
</evidence>
<sequence length="189" mass="19740">MGELMLRRWWMPAARGVAAILFGLVTLVWPAVTLLALVLLWGVFALVDGVMALSVAFSGATARTAPTGDRWTWGLLGLLGVLAGVVALLWPGITAIALALVIAVWAVVVGVLQIVAAVRLRRVIRNEWLLGIAGALTALLGVLLFVRPGTGALALVTVIAVFAILWGVVLVLLGLRLRRLTTGATGGAI</sequence>
<proteinExistence type="predicted"/>
<organism evidence="2 3">
    <name type="scientific">Streptoalloteichus hindustanus</name>
    <dbReference type="NCBI Taxonomy" id="2017"/>
    <lineage>
        <taxon>Bacteria</taxon>
        <taxon>Bacillati</taxon>
        <taxon>Actinomycetota</taxon>
        <taxon>Actinomycetes</taxon>
        <taxon>Pseudonocardiales</taxon>
        <taxon>Pseudonocardiaceae</taxon>
        <taxon>Streptoalloteichus</taxon>
    </lineage>
</organism>
<gene>
    <name evidence="2" type="ORF">SAMN05444320_106540</name>
</gene>
<dbReference type="PANTHER" id="PTHR34989">
    <property type="entry name" value="PROTEIN HDED"/>
    <property type="match status" value="1"/>
</dbReference>
<feature type="transmembrane region" description="Helical" evidence="1">
    <location>
        <begin position="152"/>
        <end position="175"/>
    </location>
</feature>
<accession>A0A1M5HFH1</accession>
<evidence type="ECO:0000313" key="3">
    <source>
        <dbReference type="Proteomes" id="UP000184501"/>
    </source>
</evidence>
<dbReference type="InterPro" id="IPR052712">
    <property type="entry name" value="Acid_resist_chaperone_HdeD"/>
</dbReference>
<feature type="transmembrane region" description="Helical" evidence="1">
    <location>
        <begin position="38"/>
        <end position="59"/>
    </location>
</feature>
<reference evidence="2 3" key="1">
    <citation type="submission" date="2016-11" db="EMBL/GenBank/DDBJ databases">
        <authorList>
            <person name="Jaros S."/>
            <person name="Januszkiewicz K."/>
            <person name="Wedrychowicz H."/>
        </authorList>
    </citation>
    <scope>NUCLEOTIDE SEQUENCE [LARGE SCALE GENOMIC DNA]</scope>
    <source>
        <strain evidence="2 3">DSM 44523</strain>
    </source>
</reference>
<keyword evidence="1" id="KW-1133">Transmembrane helix</keyword>
<dbReference type="AlphaFoldDB" id="A0A1M5HFH1"/>
<keyword evidence="1" id="KW-0472">Membrane</keyword>
<dbReference type="EMBL" id="FQVN01000006">
    <property type="protein sequence ID" value="SHG14695.1"/>
    <property type="molecule type" value="Genomic_DNA"/>
</dbReference>
<dbReference type="Proteomes" id="UP000184501">
    <property type="component" value="Unassembled WGS sequence"/>
</dbReference>
<name>A0A1M5HFH1_STRHI</name>
<feature type="transmembrane region" description="Helical" evidence="1">
    <location>
        <begin position="71"/>
        <end position="90"/>
    </location>
</feature>
<protein>
    <submittedName>
        <fullName evidence="2">Uncharacterized membrane protein HdeD, DUF308 family</fullName>
    </submittedName>
</protein>
<feature type="transmembrane region" description="Helical" evidence="1">
    <location>
        <begin position="96"/>
        <end position="116"/>
    </location>
</feature>
<dbReference type="GO" id="GO:0005886">
    <property type="term" value="C:plasma membrane"/>
    <property type="evidence" value="ECO:0007669"/>
    <property type="project" value="TreeGrafter"/>
</dbReference>
<feature type="transmembrane region" description="Helical" evidence="1">
    <location>
        <begin position="12"/>
        <end position="32"/>
    </location>
</feature>